<feature type="domain" description="Ionotropic glutamate receptor L-glutamate and glycine-binding" evidence="13">
    <location>
        <begin position="888"/>
        <end position="945"/>
    </location>
</feature>
<evidence type="ECO:0000256" key="11">
    <source>
        <dbReference type="ARBA" id="ARBA00023303"/>
    </source>
</evidence>
<evidence type="ECO:0000256" key="9">
    <source>
        <dbReference type="ARBA" id="ARBA00023180"/>
    </source>
</evidence>
<reference evidence="14 15" key="1">
    <citation type="journal article" date="2018" name="J. Allergy Clin. Immunol.">
        <title>High-quality assembly of Dermatophagoides pteronyssinus genome and transcriptome reveals a wide range of novel allergens.</title>
        <authorList>
            <person name="Liu X.Y."/>
            <person name="Yang K.Y."/>
            <person name="Wang M.Q."/>
            <person name="Kwok J.S."/>
            <person name="Zeng X."/>
            <person name="Yang Z."/>
            <person name="Xiao X.J."/>
            <person name="Lau C.P."/>
            <person name="Li Y."/>
            <person name="Huang Z.M."/>
            <person name="Ba J.G."/>
            <person name="Yim A.K."/>
            <person name="Ouyang C.Y."/>
            <person name="Ngai S.M."/>
            <person name="Chan T.F."/>
            <person name="Leung E.L."/>
            <person name="Liu L."/>
            <person name="Liu Z.G."/>
            <person name="Tsui S.K."/>
        </authorList>
    </citation>
    <scope>NUCLEOTIDE SEQUENCE [LARGE SCALE GENOMIC DNA]</scope>
    <source>
        <strain evidence="14">Derp</strain>
    </source>
</reference>
<evidence type="ECO:0000256" key="7">
    <source>
        <dbReference type="ARBA" id="ARBA00023136"/>
    </source>
</evidence>
<organism evidence="14 15">
    <name type="scientific">Dermatophagoides pteronyssinus</name>
    <name type="common">European house dust mite</name>
    <dbReference type="NCBI Taxonomy" id="6956"/>
    <lineage>
        <taxon>Eukaryota</taxon>
        <taxon>Metazoa</taxon>
        <taxon>Ecdysozoa</taxon>
        <taxon>Arthropoda</taxon>
        <taxon>Chelicerata</taxon>
        <taxon>Arachnida</taxon>
        <taxon>Acari</taxon>
        <taxon>Acariformes</taxon>
        <taxon>Sarcoptiformes</taxon>
        <taxon>Astigmata</taxon>
        <taxon>Psoroptidia</taxon>
        <taxon>Analgoidea</taxon>
        <taxon>Pyroglyphidae</taxon>
        <taxon>Dermatophagoidinae</taxon>
        <taxon>Dermatophagoides</taxon>
    </lineage>
</organism>
<evidence type="ECO:0000256" key="10">
    <source>
        <dbReference type="ARBA" id="ARBA00023286"/>
    </source>
</evidence>
<dbReference type="Gene3D" id="1.10.287.70">
    <property type="match status" value="4"/>
</dbReference>
<keyword evidence="15" id="KW-1185">Reference proteome</keyword>
<dbReference type="EMBL" id="NJHN03000012">
    <property type="protein sequence ID" value="KAH9426179.1"/>
    <property type="molecule type" value="Genomic_DNA"/>
</dbReference>
<dbReference type="PANTHER" id="PTHR42643">
    <property type="entry name" value="IONOTROPIC RECEPTOR 20A-RELATED"/>
    <property type="match status" value="1"/>
</dbReference>
<sequence>MRLNLQQKTLNVGVNDYPPFILLYGNELCRQQQQQQKCRPDGIESRLLEIFEFYFNFTSNLKPYAGRYGRLANGSWNGIVHGLLKGDIDLGLGGVTLRNDRVHVVNYLHPHWDDRFSFATTPIKSEHYIEQFLHPFSFNVWLALLLSFIMFYLFDRLMSMTITRRNRYHCHHKHCVWIALRLLFRQPYQWKIGKKKVATFQSQRIIIGIWLLITVVLTSIYSGCIQSELTVPESNAIDSIDKLVDACESKRITLISTEKDFSFFRRFVKKETTSLENCFEEILMQKIGIEILVEKTMQSNTDENGKYRSRRQQQKIIGTFVSRERARFLQHCFGTESLYLPPIKYESTFFPLWIAIPTSPKTFYYQSEFNKVVSKMITSGIIKYWGKHILMNVKLIYYQHKSLKITEQFDNDNSNDMIILKMTMHHMHIRLNLANHTFRVGVFQYPPYIRLNEHGQVVAGIEGHLLKILENYFNFTSILIRFENYGHKNHNGTWTGMIGEIFANRMDISFSSTAMIYERYVDIDFLYPHWFDRYTYATLPPDELSVNNFDIFIRPFGMNVWFCIGLTFLLFTIFERIKYLMAITANLNRFSNIKSSANHHLVHIGIHLLFNQSYPNINRMNLAKKLIFIIWALCTVVLTNYYCSYLFSMISVPPNMAIDTMDKLVDACQSHQINIFGPDHTFISDSFGKSDDPLMKTMWKCLQLVDKIENYLPIPMAMKNRKNNHKQLAMISSVSRLIYAQIVLGTRSLYLPPLDKDASYFYQLMIALPISQTLRPYRYEFRMIIEYLRGSGLYRYWWEQEIQYAQLLNRNEKIHYDKTVFDGDFSILQINHLENVFLIYIAGISIGLCSIIIEIFIQKRQQSNSVQIMERIDLSNTTLRIGINPYPPFMRINHISQVINGIEGEMLKIFQSYFNFSTIMININDDYGNENIDGTWSGMMGEIHANRMDICFSGAAMIYRRFLNITYLYPHWLEKYSYITLSPRTVPSNDFDMFIRPFDTNIWILLFFSFILLFIVDKIFNQYSSIKLKKQNNNKHSENNIAWICFRLLFRQQISFPIDWIKCLNAGKMIIIIWISCSYILTTYYGSYLYSVISVPPNNAIDTIEKLSDACQSNQIEVLAMNNSFLMDSFKYTTDPLLKSIYKCIEFVDHKESLLPYRMLFQCSTINDCQNDHLERRRLRGRQQQYAYLSSVSRTYFSQLKFGQELLYIPPSNGESYFYNVFVALPISKTLQPYSKSFNLIIENLRASGLYNYWREKEITWAKLEYRKQQVPNIRNIFNGDFTILTVYHLENVFYVYLAATSYLDHNRCRYIKKKEMSIIRIGINHAPPYVRLDSNGQIVGGIEGRLFQMFQKHFNFTAIWINIENNYGRRWPNGSWSGMIDEILSDRMDICFAGTALTYDRNKFIHYLYPHWIERYTYATLPPIRMNNFDTLRRPFETLVWLSLLAVFVAFFLIDWIYNRLFKIDNHKRVSGKKNINLIFISIRSLLQQSSETQWNQFDNISIKFLNIIWTLSATILVDYYETYLFSMMFMPVIDTIDTIEKLSNYCGTDKAIVMGYNNTFISNALSKSTDPILHTLSKCFEIADDKTGILPWQFLQNSHSKYRCAFLNSESRLTLAYNVLGSEKIYLPPFSEGKSNLFQKFVALPTSRSFQPYYHQFNRFIKNFHSTGLLLSWFQREIMWAKSQYWYYTIYNNNGGGGGGGGQDSYQSTLTIDEVEHIFYIYLIGIIISMIFFLKELNQRSIRI</sequence>
<evidence type="ECO:0000256" key="1">
    <source>
        <dbReference type="ARBA" id="ARBA00004651"/>
    </source>
</evidence>
<protein>
    <recommendedName>
        <fullName evidence="13">Ionotropic glutamate receptor L-glutamate and glycine-binding domain-containing protein</fullName>
    </recommendedName>
</protein>
<keyword evidence="5 12" id="KW-1133">Transmembrane helix</keyword>
<reference evidence="14 15" key="2">
    <citation type="journal article" date="2022" name="Mol. Biol. Evol.">
        <title>Comparative Genomics Reveals Insights into the Divergent Evolution of Astigmatic Mites and Household Pest Adaptations.</title>
        <authorList>
            <person name="Xiong Q."/>
            <person name="Wan A.T."/>
            <person name="Liu X."/>
            <person name="Fung C.S."/>
            <person name="Xiao X."/>
            <person name="Malainual N."/>
            <person name="Hou J."/>
            <person name="Wang L."/>
            <person name="Wang M."/>
            <person name="Yang K.Y."/>
            <person name="Cui Y."/>
            <person name="Leung E.L."/>
            <person name="Nong W."/>
            <person name="Shin S.K."/>
            <person name="Au S.W."/>
            <person name="Jeong K.Y."/>
            <person name="Chew F.T."/>
            <person name="Hui J.H."/>
            <person name="Leung T.F."/>
            <person name="Tungtrongchitr A."/>
            <person name="Zhong N."/>
            <person name="Liu Z."/>
            <person name="Tsui S.K."/>
        </authorList>
    </citation>
    <scope>NUCLEOTIDE SEQUENCE [LARGE SCALE GENOMIC DNA]</scope>
    <source>
        <strain evidence="14">Derp</strain>
    </source>
</reference>
<keyword evidence="10" id="KW-1071">Ligand-gated ion channel</keyword>
<keyword evidence="11" id="KW-0407">Ion channel</keyword>
<feature type="transmembrane region" description="Helical" evidence="12">
    <location>
        <begin position="626"/>
        <end position="647"/>
    </location>
</feature>
<feature type="transmembrane region" description="Helical" evidence="12">
    <location>
        <begin position="1440"/>
        <end position="1459"/>
    </location>
</feature>
<feature type="transmembrane region" description="Helical" evidence="12">
    <location>
        <begin position="556"/>
        <end position="574"/>
    </location>
</feature>
<keyword evidence="6" id="KW-0406">Ion transport</keyword>
<keyword evidence="2" id="KW-0813">Transport</keyword>
<dbReference type="SMART" id="SM00918">
    <property type="entry name" value="Lig_chan-Glu_bd"/>
    <property type="match status" value="3"/>
</dbReference>
<evidence type="ECO:0000313" key="15">
    <source>
        <dbReference type="Proteomes" id="UP000887458"/>
    </source>
</evidence>
<evidence type="ECO:0000256" key="5">
    <source>
        <dbReference type="ARBA" id="ARBA00022989"/>
    </source>
</evidence>
<evidence type="ECO:0000256" key="4">
    <source>
        <dbReference type="ARBA" id="ARBA00022692"/>
    </source>
</evidence>
<feature type="transmembrane region" description="Helical" evidence="12">
    <location>
        <begin position="205"/>
        <end position="223"/>
    </location>
</feature>
<feature type="domain" description="Ionotropic glutamate receptor L-glutamate and glycine-binding" evidence="13">
    <location>
        <begin position="1329"/>
        <end position="1386"/>
    </location>
</feature>
<gene>
    <name evidence="14" type="ORF">DERP_007119</name>
</gene>
<dbReference type="PANTHER" id="PTHR42643:SF24">
    <property type="entry name" value="IONOTROPIC RECEPTOR 60A"/>
    <property type="match status" value="1"/>
</dbReference>
<evidence type="ECO:0000259" key="13">
    <source>
        <dbReference type="SMART" id="SM00918"/>
    </source>
</evidence>
<dbReference type="Pfam" id="PF10613">
    <property type="entry name" value="Lig_chan-Glu_bd"/>
    <property type="match status" value="3"/>
</dbReference>
<keyword evidence="8" id="KW-0675">Receptor</keyword>
<comment type="subcellular location">
    <subcellularLocation>
        <location evidence="1">Cell membrane</location>
        <topology evidence="1">Multi-pass membrane protein</topology>
    </subcellularLocation>
</comment>
<feature type="transmembrane region" description="Helical" evidence="12">
    <location>
        <begin position="1002"/>
        <end position="1020"/>
    </location>
</feature>
<feature type="transmembrane region" description="Helical" evidence="12">
    <location>
        <begin position="837"/>
        <end position="857"/>
    </location>
</feature>
<feature type="transmembrane region" description="Helical" evidence="12">
    <location>
        <begin position="1070"/>
        <end position="1090"/>
    </location>
</feature>
<keyword evidence="7 12" id="KW-0472">Membrane</keyword>
<keyword evidence="4 12" id="KW-0812">Transmembrane</keyword>
<name>A0ABQ8JUC6_DERPT</name>
<evidence type="ECO:0000256" key="12">
    <source>
        <dbReference type="SAM" id="Phobius"/>
    </source>
</evidence>
<evidence type="ECO:0000256" key="6">
    <source>
        <dbReference type="ARBA" id="ARBA00023065"/>
    </source>
</evidence>
<dbReference type="Proteomes" id="UP000887458">
    <property type="component" value="Unassembled WGS sequence"/>
</dbReference>
<dbReference type="SUPFAM" id="SSF53850">
    <property type="entry name" value="Periplasmic binding protein-like II"/>
    <property type="match status" value="4"/>
</dbReference>
<feature type="domain" description="Ionotropic glutamate receptor L-glutamate and glycine-binding" evidence="13">
    <location>
        <begin position="447"/>
        <end position="503"/>
    </location>
</feature>
<evidence type="ECO:0000256" key="3">
    <source>
        <dbReference type="ARBA" id="ARBA00022475"/>
    </source>
</evidence>
<feature type="transmembrane region" description="Helical" evidence="12">
    <location>
        <begin position="132"/>
        <end position="154"/>
    </location>
</feature>
<proteinExistence type="predicted"/>
<evidence type="ECO:0000256" key="2">
    <source>
        <dbReference type="ARBA" id="ARBA00022448"/>
    </source>
</evidence>
<comment type="caution">
    <text evidence="14">The sequence shown here is derived from an EMBL/GenBank/DDBJ whole genome shotgun (WGS) entry which is preliminary data.</text>
</comment>
<evidence type="ECO:0000256" key="8">
    <source>
        <dbReference type="ARBA" id="ARBA00023170"/>
    </source>
</evidence>
<evidence type="ECO:0000313" key="14">
    <source>
        <dbReference type="EMBL" id="KAH9426179.1"/>
    </source>
</evidence>
<accession>A0ABQ8JUC6</accession>
<dbReference type="Gene3D" id="3.40.190.10">
    <property type="entry name" value="Periplasmic binding protein-like II"/>
    <property type="match status" value="4"/>
</dbReference>
<dbReference type="InterPro" id="IPR019594">
    <property type="entry name" value="Glu/Gly-bd"/>
</dbReference>
<dbReference type="InterPro" id="IPR052192">
    <property type="entry name" value="Insect_Ionotropic_Sensory_Rcpt"/>
</dbReference>
<keyword evidence="3" id="KW-1003">Cell membrane</keyword>
<keyword evidence="9" id="KW-0325">Glycoprotein</keyword>
<feature type="transmembrane region" description="Helical" evidence="12">
    <location>
        <begin position="1719"/>
        <end position="1736"/>
    </location>
</feature>